<dbReference type="NCBIfam" id="NF001503">
    <property type="entry name" value="PRK00349.1"/>
    <property type="match status" value="1"/>
</dbReference>
<dbReference type="InterPro" id="IPR003439">
    <property type="entry name" value="ABC_transporter-like_ATP-bd"/>
</dbReference>
<keyword evidence="11" id="KW-0267">Excision nuclease</keyword>
<dbReference type="Gene3D" id="3.40.50.300">
    <property type="entry name" value="P-loop containing nucleotide triphosphate hydrolases"/>
    <property type="match status" value="3"/>
</dbReference>
<keyword evidence="2" id="KW-0963">Cytoplasm</keyword>
<evidence type="ECO:0000256" key="15">
    <source>
        <dbReference type="ARBA" id="ARBA00039316"/>
    </source>
</evidence>
<dbReference type="Proteomes" id="UP000609346">
    <property type="component" value="Unassembled WGS sequence"/>
</dbReference>
<keyword evidence="6" id="KW-0227">DNA damage</keyword>
<dbReference type="Gene3D" id="1.20.1580.10">
    <property type="entry name" value="ABC transporter ATPase like domain"/>
    <property type="match status" value="3"/>
</dbReference>
<evidence type="ECO:0000256" key="16">
    <source>
        <dbReference type="ARBA" id="ARBA00042156"/>
    </source>
</evidence>
<evidence type="ECO:0000256" key="2">
    <source>
        <dbReference type="ARBA" id="ARBA00022490"/>
    </source>
</evidence>
<dbReference type="InterPro" id="IPR041102">
    <property type="entry name" value="UvrA_inter"/>
</dbReference>
<dbReference type="PROSITE" id="PS00211">
    <property type="entry name" value="ABC_TRANSPORTER_1"/>
    <property type="match status" value="2"/>
</dbReference>
<keyword evidence="7" id="KW-0228">DNA excision</keyword>
<evidence type="ECO:0000256" key="4">
    <source>
        <dbReference type="ARBA" id="ARBA00022737"/>
    </source>
</evidence>
<evidence type="ECO:0000313" key="18">
    <source>
        <dbReference type="EMBL" id="MBD3919491.1"/>
    </source>
</evidence>
<dbReference type="InterPro" id="IPR017871">
    <property type="entry name" value="ABC_transporter-like_CS"/>
</dbReference>
<dbReference type="RefSeq" id="WP_191203725.1">
    <property type="nucleotide sequence ID" value="NZ_JACXZA010000002.1"/>
</dbReference>
<comment type="subcellular location">
    <subcellularLocation>
        <location evidence="1">Cytoplasm</location>
    </subcellularLocation>
</comment>
<keyword evidence="3" id="KW-0479">Metal-binding</keyword>
<dbReference type="InterPro" id="IPR041552">
    <property type="entry name" value="UvrA_DNA-bd"/>
</dbReference>
<evidence type="ECO:0000256" key="1">
    <source>
        <dbReference type="ARBA" id="ARBA00004496"/>
    </source>
</evidence>
<evidence type="ECO:0000256" key="10">
    <source>
        <dbReference type="ARBA" id="ARBA00022840"/>
    </source>
</evidence>
<name>A0ABR8MWQ3_9BACL</name>
<dbReference type="CDD" id="cd03271">
    <property type="entry name" value="ABC_UvrA_II"/>
    <property type="match status" value="1"/>
</dbReference>
<evidence type="ECO:0000256" key="14">
    <source>
        <dbReference type="ARBA" id="ARBA00038000"/>
    </source>
</evidence>
<keyword evidence="12" id="KW-0238">DNA-binding</keyword>
<evidence type="ECO:0000256" key="3">
    <source>
        <dbReference type="ARBA" id="ARBA00022723"/>
    </source>
</evidence>
<proteinExistence type="inferred from homology"/>
<reference evidence="18 19" key="1">
    <citation type="submission" date="2020-09" db="EMBL/GenBank/DDBJ databases">
        <title>Paenibacillus sp. strain PR3 16S rRNA gene Genome sequencing and assembly.</title>
        <authorList>
            <person name="Kim J."/>
        </authorList>
    </citation>
    <scope>NUCLEOTIDE SEQUENCE [LARGE SCALE GENOMIC DNA]</scope>
    <source>
        <strain evidence="18 19">PR3</strain>
    </source>
</reference>
<dbReference type="GO" id="GO:0016787">
    <property type="term" value="F:hydrolase activity"/>
    <property type="evidence" value="ECO:0007669"/>
    <property type="project" value="UniProtKB-KW"/>
</dbReference>
<evidence type="ECO:0000259" key="17">
    <source>
        <dbReference type="PROSITE" id="PS50893"/>
    </source>
</evidence>
<keyword evidence="19" id="KW-1185">Reference proteome</keyword>
<evidence type="ECO:0000256" key="8">
    <source>
        <dbReference type="ARBA" id="ARBA00022771"/>
    </source>
</evidence>
<comment type="caution">
    <text evidence="18">The sequence shown here is derived from an EMBL/GenBank/DDBJ whole genome shotgun (WGS) entry which is preliminary data.</text>
</comment>
<dbReference type="Pfam" id="PF17755">
    <property type="entry name" value="UvrA_DNA-bind"/>
    <property type="match status" value="1"/>
</dbReference>
<evidence type="ECO:0000256" key="6">
    <source>
        <dbReference type="ARBA" id="ARBA00022763"/>
    </source>
</evidence>
<evidence type="ECO:0000256" key="7">
    <source>
        <dbReference type="ARBA" id="ARBA00022769"/>
    </source>
</evidence>
<dbReference type="NCBIfam" id="TIGR00630">
    <property type="entry name" value="uvra"/>
    <property type="match status" value="1"/>
</dbReference>
<keyword evidence="9" id="KW-0862">Zinc</keyword>
<accession>A0ABR8MWQ3</accession>
<dbReference type="PANTHER" id="PTHR43152:SF1">
    <property type="entry name" value="UVRA PROTEIN"/>
    <property type="match status" value="1"/>
</dbReference>
<keyword evidence="18" id="KW-0378">Hydrolase</keyword>
<evidence type="ECO:0000256" key="12">
    <source>
        <dbReference type="ARBA" id="ARBA00023125"/>
    </source>
</evidence>
<feature type="domain" description="ABC transporter" evidence="17">
    <location>
        <begin position="632"/>
        <end position="963"/>
    </location>
</feature>
<sequence>MHKSISIKGARQNNLNNISVDIPRDQITVITGVSGSGKSTLAFDVIYGEGQRRFLESLSSSYAKRYIPQLKKPDIDYITGLSPVVSIEQKTGVPNPRSTVGTMSDIYDYVRLLFATVGTPHCPHCRDELTVKTPAQIAEHIVTKLEGQRVEIYAPVKKLYGEDYSVLFDEIREKGYRMYRIDGVMHDASENIELDEHTPYDMKVLVDKFLVSREVYKSLVRSVEDGLKLGEGFLHIAIAGDSAGVETESDAHVHVMAPFYRGFGCVEHQLVVGELLPHYFSFNDADSACRTCLGLGVYKYAKPELMIDNPDRSIRKGALNERIYKMNNPKAWRNMVIYSMAQHFGIDLDVPLRGMPKRDYDLLFYGTKGARFPFLGTETNDQAPWIQQHVGKMFTFDGIVGEIDRWYRNSRKKQDVKGYEESMFKKVMVEHTCPECRGTRLKSERLLVTIGGLTVHEACTMPIDELLPRLGHLVVPERLQSVGVPILHELTSRIKLLIDIGIGYLSLNRRSDSISGGEAQRIRLSTQIGSGLMGMLYVLDEPSIGLHPRDGRRVIETLKKLRDTGNTVIVVEHDVETIAEADHVIEIGPGPGIHGGNIVAQGTIKDLRKHPDSLTGQYLSGRRTIPLPAKRRQCDGRVLRIVGARENTLRNIDVEIPLGMFVCATGVSGSGKSSLVNQVLYKKLAHLFQDVRIIPGEHDALEGHEQINNVISIDQSPIGRMPTSNPATYVGLFDRIRSLYASLPESVERGYTETQFSFNAKGGRCEECKGYGTITTALQFMPDVETVCPSCKGARYTADTLEIKYKDKTINDILNMSIEDAEVFFQDEKLIVHKLNILNQLGLGYLQLGQSATIMSGGEAQRIKLAAELGKIKRGAHNLYILDEPTTGLHLADIQKLLDCLNRLVDAGHTVLVIEHNLDVIKVADHIIDLGPEAGRGGGLVVAQGTPEQVMEEPSSHTGACLKAYLKERGELREVPVV</sequence>
<evidence type="ECO:0000256" key="11">
    <source>
        <dbReference type="ARBA" id="ARBA00022881"/>
    </source>
</evidence>
<dbReference type="InterPro" id="IPR004602">
    <property type="entry name" value="UvrA"/>
</dbReference>
<comment type="similarity">
    <text evidence="14">Belongs to the ABC transporter superfamily. UvrA family.</text>
</comment>
<evidence type="ECO:0000256" key="9">
    <source>
        <dbReference type="ARBA" id="ARBA00022833"/>
    </source>
</evidence>
<dbReference type="EMBL" id="JACXZA010000002">
    <property type="protein sequence ID" value="MBD3919491.1"/>
    <property type="molecule type" value="Genomic_DNA"/>
</dbReference>
<keyword evidence="4" id="KW-0677">Repeat</keyword>
<keyword evidence="13" id="KW-0234">DNA repair</keyword>
<gene>
    <name evidence="18" type="primary">uvrA</name>
    <name evidence="18" type="ORF">H8B09_12070</name>
</gene>
<keyword evidence="10" id="KW-0067">ATP-binding</keyword>
<evidence type="ECO:0000313" key="19">
    <source>
        <dbReference type="Proteomes" id="UP000609346"/>
    </source>
</evidence>
<dbReference type="PANTHER" id="PTHR43152">
    <property type="entry name" value="UVRABC SYSTEM PROTEIN A"/>
    <property type="match status" value="1"/>
</dbReference>
<evidence type="ECO:0000256" key="5">
    <source>
        <dbReference type="ARBA" id="ARBA00022741"/>
    </source>
</evidence>
<dbReference type="PROSITE" id="PS50893">
    <property type="entry name" value="ABC_TRANSPORTER_2"/>
    <property type="match status" value="1"/>
</dbReference>
<dbReference type="InterPro" id="IPR027417">
    <property type="entry name" value="P-loop_NTPase"/>
</dbReference>
<keyword evidence="5" id="KW-0547">Nucleotide-binding</keyword>
<protein>
    <recommendedName>
        <fullName evidence="15">UvrABC system protein A</fullName>
    </recommendedName>
    <alternativeName>
        <fullName evidence="16">Excinuclease ABC subunit A</fullName>
    </alternativeName>
</protein>
<dbReference type="Pfam" id="PF17760">
    <property type="entry name" value="UvrA_inter"/>
    <property type="match status" value="1"/>
</dbReference>
<keyword evidence="8" id="KW-0863">Zinc-finger</keyword>
<dbReference type="SUPFAM" id="SSF52540">
    <property type="entry name" value="P-loop containing nucleoside triphosphate hydrolases"/>
    <property type="match status" value="2"/>
</dbReference>
<organism evidence="18 19">
    <name type="scientific">Paenibacillus terricola</name>
    <dbReference type="NCBI Taxonomy" id="2763503"/>
    <lineage>
        <taxon>Bacteria</taxon>
        <taxon>Bacillati</taxon>
        <taxon>Bacillota</taxon>
        <taxon>Bacilli</taxon>
        <taxon>Bacillales</taxon>
        <taxon>Paenibacillaceae</taxon>
        <taxon>Paenibacillus</taxon>
    </lineage>
</organism>
<evidence type="ECO:0000256" key="13">
    <source>
        <dbReference type="ARBA" id="ARBA00023204"/>
    </source>
</evidence>
<dbReference type="Gene3D" id="3.30.190.20">
    <property type="match status" value="1"/>
</dbReference>
<dbReference type="Gene3D" id="1.10.8.280">
    <property type="entry name" value="ABC transporter ATPase domain-like"/>
    <property type="match status" value="1"/>
</dbReference>